<feature type="compositionally biased region" description="Gly residues" evidence="1">
    <location>
        <begin position="166"/>
        <end position="181"/>
    </location>
</feature>
<feature type="region of interest" description="Disordered" evidence="1">
    <location>
        <begin position="130"/>
        <end position="190"/>
    </location>
</feature>
<proteinExistence type="predicted"/>
<dbReference type="EMBL" id="HG996467">
    <property type="protein sequence ID" value="CAG1861912.1"/>
    <property type="molecule type" value="Genomic_DNA"/>
</dbReference>
<accession>A0A8D7FQ76</accession>
<sequence>MSSLNHPITDGETSAYGSYVSHPRPLQLYSCLPSFSSSPFPLLRPPLLPLPPPSVSATLPSPGKKINATNTTHNISSVRSRDRRKKQRPAANSKKEPPLSMSIATKLCQPNNNEARKQITKTSASQVVKVKPGRRAEEQVYSLSPPPSSLPLPSFALMRPRTAASGDGGRGGKGSMHGGATHGLRRLLRL</sequence>
<protein>
    <submittedName>
        <fullName evidence="2">(wild Malaysian banana) hypothetical protein</fullName>
    </submittedName>
</protein>
<organism evidence="2">
    <name type="scientific">Musa acuminata subsp. malaccensis</name>
    <name type="common">Wild banana</name>
    <name type="synonym">Musa malaccensis</name>
    <dbReference type="NCBI Taxonomy" id="214687"/>
    <lineage>
        <taxon>Eukaryota</taxon>
        <taxon>Viridiplantae</taxon>
        <taxon>Streptophyta</taxon>
        <taxon>Embryophyta</taxon>
        <taxon>Tracheophyta</taxon>
        <taxon>Spermatophyta</taxon>
        <taxon>Magnoliopsida</taxon>
        <taxon>Liliopsida</taxon>
        <taxon>Zingiberales</taxon>
        <taxon>Musaceae</taxon>
        <taxon>Musa</taxon>
    </lineage>
</organism>
<feature type="region of interest" description="Disordered" evidence="1">
    <location>
        <begin position="54"/>
        <end position="101"/>
    </location>
</feature>
<reference evidence="2" key="1">
    <citation type="submission" date="2021-03" db="EMBL/GenBank/DDBJ databases">
        <authorList>
            <consortium name="Genoscope - CEA"/>
            <person name="William W."/>
        </authorList>
    </citation>
    <scope>NUCLEOTIDE SEQUENCE</scope>
    <source>
        <strain evidence="2">Doubled-haploid Pahang</strain>
    </source>
</reference>
<dbReference type="AlphaFoldDB" id="A0A8D7FQ76"/>
<gene>
    <name evidence="2" type="ORF">GSMUA_68060.1</name>
</gene>
<evidence type="ECO:0000256" key="1">
    <source>
        <dbReference type="SAM" id="MobiDB-lite"/>
    </source>
</evidence>
<feature type="compositionally biased region" description="Polar residues" evidence="1">
    <location>
        <begin position="67"/>
        <end position="78"/>
    </location>
</feature>
<name>A0A8D7FQ76_MUSAM</name>
<evidence type="ECO:0000313" key="2">
    <source>
        <dbReference type="EMBL" id="CAG1861912.1"/>
    </source>
</evidence>